<dbReference type="Gene3D" id="3.30.450.20">
    <property type="entry name" value="PAS domain"/>
    <property type="match status" value="1"/>
</dbReference>
<dbReference type="SMART" id="SM00091">
    <property type="entry name" value="PAS"/>
    <property type="match status" value="1"/>
</dbReference>
<dbReference type="InterPro" id="IPR035965">
    <property type="entry name" value="PAS-like_dom_sf"/>
</dbReference>
<keyword evidence="8" id="KW-0067">ATP-binding</keyword>
<evidence type="ECO:0000256" key="4">
    <source>
        <dbReference type="ARBA" id="ARBA00022553"/>
    </source>
</evidence>
<protein>
    <recommendedName>
        <fullName evidence="3">histidine kinase</fullName>
        <ecNumber evidence="3">2.7.13.3</ecNumber>
    </recommendedName>
</protein>
<dbReference type="Pfam" id="PF00512">
    <property type="entry name" value="HisKA"/>
    <property type="match status" value="1"/>
</dbReference>
<evidence type="ECO:0000256" key="11">
    <source>
        <dbReference type="ARBA" id="ARBA00023306"/>
    </source>
</evidence>
<dbReference type="RefSeq" id="WP_096334120.1">
    <property type="nucleotide sequence ID" value="NZ_FOMX01000002.1"/>
</dbReference>
<dbReference type="InterPro" id="IPR004358">
    <property type="entry name" value="Sig_transdc_His_kin-like_C"/>
</dbReference>
<feature type="domain" description="Histidine kinase" evidence="13">
    <location>
        <begin position="348"/>
        <end position="570"/>
    </location>
</feature>
<dbReference type="GO" id="GO:0000155">
    <property type="term" value="F:phosphorelay sensor kinase activity"/>
    <property type="evidence" value="ECO:0007669"/>
    <property type="project" value="InterPro"/>
</dbReference>
<evidence type="ECO:0000256" key="7">
    <source>
        <dbReference type="ARBA" id="ARBA00022777"/>
    </source>
</evidence>
<name>A0A1I1TP84_9BACT</name>
<feature type="transmembrane region" description="Helical" evidence="12">
    <location>
        <begin position="83"/>
        <end position="102"/>
    </location>
</feature>
<evidence type="ECO:0000256" key="1">
    <source>
        <dbReference type="ARBA" id="ARBA00000085"/>
    </source>
</evidence>
<dbReference type="InterPro" id="IPR000014">
    <property type="entry name" value="PAS"/>
</dbReference>
<dbReference type="PROSITE" id="PS50112">
    <property type="entry name" value="PAS"/>
    <property type="match status" value="1"/>
</dbReference>
<dbReference type="EC" id="2.7.13.3" evidence="3"/>
<feature type="transmembrane region" description="Helical" evidence="12">
    <location>
        <begin position="108"/>
        <end position="125"/>
    </location>
</feature>
<dbReference type="InterPro" id="IPR036890">
    <property type="entry name" value="HATPase_C_sf"/>
</dbReference>
<dbReference type="EMBL" id="FOMX01000002">
    <property type="protein sequence ID" value="SFD57290.1"/>
    <property type="molecule type" value="Genomic_DNA"/>
</dbReference>
<keyword evidence="10 12" id="KW-0472">Membrane</keyword>
<dbReference type="SMART" id="SM00388">
    <property type="entry name" value="HisKA"/>
    <property type="match status" value="1"/>
</dbReference>
<evidence type="ECO:0000256" key="10">
    <source>
        <dbReference type="ARBA" id="ARBA00023136"/>
    </source>
</evidence>
<dbReference type="PRINTS" id="PR00344">
    <property type="entry name" value="BCTRLSENSOR"/>
</dbReference>
<keyword evidence="4" id="KW-0597">Phosphoprotein</keyword>
<dbReference type="InterPro" id="IPR001610">
    <property type="entry name" value="PAC"/>
</dbReference>
<dbReference type="AlphaFoldDB" id="A0A1I1TP84"/>
<feature type="transmembrane region" description="Helical" evidence="12">
    <location>
        <begin position="26"/>
        <end position="51"/>
    </location>
</feature>
<dbReference type="PANTHER" id="PTHR43047">
    <property type="entry name" value="TWO-COMPONENT HISTIDINE PROTEIN KINASE"/>
    <property type="match status" value="1"/>
</dbReference>
<dbReference type="Pfam" id="PF00989">
    <property type="entry name" value="PAS"/>
    <property type="match status" value="1"/>
</dbReference>
<keyword evidence="11" id="KW-0131">Cell cycle</keyword>
<evidence type="ECO:0000259" key="14">
    <source>
        <dbReference type="PROSITE" id="PS50112"/>
    </source>
</evidence>
<dbReference type="Pfam" id="PF02518">
    <property type="entry name" value="HATPase_c"/>
    <property type="match status" value="1"/>
</dbReference>
<dbReference type="STRING" id="54.SAMN02745121_00671"/>
<dbReference type="Gene3D" id="3.30.565.10">
    <property type="entry name" value="Histidine kinase-like ATPase, C-terminal domain"/>
    <property type="match status" value="1"/>
</dbReference>
<dbReference type="InterPro" id="IPR013767">
    <property type="entry name" value="PAS_fold"/>
</dbReference>
<dbReference type="SUPFAM" id="SSF55785">
    <property type="entry name" value="PYP-like sensor domain (PAS domain)"/>
    <property type="match status" value="1"/>
</dbReference>
<dbReference type="NCBIfam" id="TIGR00229">
    <property type="entry name" value="sensory_box"/>
    <property type="match status" value="1"/>
</dbReference>
<evidence type="ECO:0000256" key="6">
    <source>
        <dbReference type="ARBA" id="ARBA00022741"/>
    </source>
</evidence>
<keyword evidence="6" id="KW-0547">Nucleotide-binding</keyword>
<keyword evidence="7" id="KW-0418">Kinase</keyword>
<dbReference type="PROSITE" id="PS50109">
    <property type="entry name" value="HIS_KIN"/>
    <property type="match status" value="1"/>
</dbReference>
<comment type="subcellular location">
    <subcellularLocation>
        <location evidence="2">Membrane</location>
    </subcellularLocation>
</comment>
<dbReference type="InterPro" id="IPR003594">
    <property type="entry name" value="HATPase_dom"/>
</dbReference>
<feature type="transmembrane region" description="Helical" evidence="12">
    <location>
        <begin position="57"/>
        <end position="76"/>
    </location>
</feature>
<sequence length="603" mass="64742">MTSPALQRLRRLFEGPRFADEERTRVAGIVHLALLVATSVGMVGVVVQVVMVTRGAAFSPLDLLFPALSLGLLALLHRGHVYFAGYALLGLAGSTMVAHAAYTGGLRSSALGGLILLVIVGMLLFGRRTLLAILGLCLASLVGLYFAEVGGMLPADAVLEDGPRAYLSRMLHLAAAGVFLSLAVHSLQDALGRARAGELRAEQILGEAQRARRYADNILASMAESLVVVDAEGRIQTVNRATLKLLDVLPEQLLGRPFAELLADYASELPLPHEPQQGLVERVYRSPGGREIPVLYARSELRDDRGEPIGAVCVASDITHLKRAEGSLREAKQMAEEANLAKSRFLANMSHELRTPLNAVIGYAEMLMEESEERGLQGSVDELRKIQFAGKHLLGLISDILDLSKIEAGRMDVHLETFDVADMVEAVLGTIRPLADRGHNRLVVVCPASIGFIHADLTKTRQILLNLLSNAVKFTDHGEIRLTASKTLRDGTPAIQFIVADSGIGMTQQQLGKLFQAFSQGDSATARRFGGTGLGLAISKAFCDMLGGTIEVKSQLGVGTMFTVRLPYSDPHELSLSRRSGSFSRTVAEAARAAAARAAQLKV</sequence>
<dbReference type="SMART" id="SM00387">
    <property type="entry name" value="HATPase_c"/>
    <property type="match status" value="1"/>
</dbReference>
<comment type="catalytic activity">
    <reaction evidence="1">
        <text>ATP + protein L-histidine = ADP + protein N-phospho-L-histidine.</text>
        <dbReference type="EC" id="2.7.13.3"/>
    </reaction>
</comment>
<keyword evidence="9" id="KW-0902">Two-component regulatory system</keyword>
<evidence type="ECO:0000256" key="8">
    <source>
        <dbReference type="ARBA" id="ARBA00022840"/>
    </source>
</evidence>
<dbReference type="SUPFAM" id="SSF47384">
    <property type="entry name" value="Homodimeric domain of signal transducing histidine kinase"/>
    <property type="match status" value="1"/>
</dbReference>
<dbReference type="GO" id="GO:0005886">
    <property type="term" value="C:plasma membrane"/>
    <property type="evidence" value="ECO:0007669"/>
    <property type="project" value="TreeGrafter"/>
</dbReference>
<gene>
    <name evidence="16" type="ORF">SAMN02745121_00671</name>
</gene>
<keyword evidence="12" id="KW-0812">Transmembrane</keyword>
<keyword evidence="5" id="KW-0808">Transferase</keyword>
<accession>A0A1I1TP84</accession>
<dbReference type="InterPro" id="IPR003661">
    <property type="entry name" value="HisK_dim/P_dom"/>
</dbReference>
<reference evidence="17" key="1">
    <citation type="submission" date="2016-10" db="EMBL/GenBank/DDBJ databases">
        <authorList>
            <person name="Varghese N."/>
            <person name="Submissions S."/>
        </authorList>
    </citation>
    <scope>NUCLEOTIDE SEQUENCE [LARGE SCALE GENOMIC DNA]</scope>
    <source>
        <strain evidence="17">ATCC 25963</strain>
    </source>
</reference>
<evidence type="ECO:0000256" key="5">
    <source>
        <dbReference type="ARBA" id="ARBA00022679"/>
    </source>
</evidence>
<dbReference type="FunFam" id="1.10.287.130:FF:000038">
    <property type="entry name" value="Sensory transduction histidine kinase"/>
    <property type="match status" value="1"/>
</dbReference>
<feature type="domain" description="PAC" evidence="15">
    <location>
        <begin position="277"/>
        <end position="330"/>
    </location>
</feature>
<evidence type="ECO:0000259" key="15">
    <source>
        <dbReference type="PROSITE" id="PS50113"/>
    </source>
</evidence>
<dbReference type="CDD" id="cd00082">
    <property type="entry name" value="HisKA"/>
    <property type="match status" value="1"/>
</dbReference>
<feature type="transmembrane region" description="Helical" evidence="12">
    <location>
        <begin position="130"/>
        <end position="147"/>
    </location>
</feature>
<dbReference type="PANTHER" id="PTHR43047:SF63">
    <property type="entry name" value="HISTIDINE KINASE"/>
    <property type="match status" value="1"/>
</dbReference>
<evidence type="ECO:0000313" key="16">
    <source>
        <dbReference type="EMBL" id="SFD57290.1"/>
    </source>
</evidence>
<keyword evidence="12" id="KW-1133">Transmembrane helix</keyword>
<dbReference type="GO" id="GO:0006355">
    <property type="term" value="P:regulation of DNA-templated transcription"/>
    <property type="evidence" value="ECO:0007669"/>
    <property type="project" value="InterPro"/>
</dbReference>
<dbReference type="Gene3D" id="1.10.287.130">
    <property type="match status" value="1"/>
</dbReference>
<dbReference type="InterPro" id="IPR036097">
    <property type="entry name" value="HisK_dim/P_sf"/>
</dbReference>
<dbReference type="GO" id="GO:0005524">
    <property type="term" value="F:ATP binding"/>
    <property type="evidence" value="ECO:0007669"/>
    <property type="project" value="UniProtKB-KW"/>
</dbReference>
<dbReference type="GO" id="GO:0009927">
    <property type="term" value="F:histidine phosphotransfer kinase activity"/>
    <property type="evidence" value="ECO:0007669"/>
    <property type="project" value="TreeGrafter"/>
</dbReference>
<keyword evidence="17" id="KW-1185">Reference proteome</keyword>
<dbReference type="InterPro" id="IPR005467">
    <property type="entry name" value="His_kinase_dom"/>
</dbReference>
<dbReference type="OrthoDB" id="7318144at2"/>
<feature type="domain" description="PAS" evidence="14">
    <location>
        <begin position="211"/>
        <end position="262"/>
    </location>
</feature>
<evidence type="ECO:0000313" key="17">
    <source>
        <dbReference type="Proteomes" id="UP000199400"/>
    </source>
</evidence>
<dbReference type="SMART" id="SM00086">
    <property type="entry name" value="PAC"/>
    <property type="match status" value="1"/>
</dbReference>
<dbReference type="FunFam" id="3.30.565.10:FF:000010">
    <property type="entry name" value="Sensor histidine kinase RcsC"/>
    <property type="match status" value="1"/>
</dbReference>
<proteinExistence type="predicted"/>
<evidence type="ECO:0000256" key="12">
    <source>
        <dbReference type="SAM" id="Phobius"/>
    </source>
</evidence>
<organism evidence="16 17">
    <name type="scientific">Nannocystis exedens</name>
    <dbReference type="NCBI Taxonomy" id="54"/>
    <lineage>
        <taxon>Bacteria</taxon>
        <taxon>Pseudomonadati</taxon>
        <taxon>Myxococcota</taxon>
        <taxon>Polyangia</taxon>
        <taxon>Nannocystales</taxon>
        <taxon>Nannocystaceae</taxon>
        <taxon>Nannocystis</taxon>
    </lineage>
</organism>
<dbReference type="CDD" id="cd00130">
    <property type="entry name" value="PAS"/>
    <property type="match status" value="1"/>
</dbReference>
<dbReference type="Proteomes" id="UP000199400">
    <property type="component" value="Unassembled WGS sequence"/>
</dbReference>
<dbReference type="InterPro" id="IPR000700">
    <property type="entry name" value="PAS-assoc_C"/>
</dbReference>
<evidence type="ECO:0000259" key="13">
    <source>
        <dbReference type="PROSITE" id="PS50109"/>
    </source>
</evidence>
<evidence type="ECO:0000256" key="3">
    <source>
        <dbReference type="ARBA" id="ARBA00012438"/>
    </source>
</evidence>
<evidence type="ECO:0000256" key="2">
    <source>
        <dbReference type="ARBA" id="ARBA00004370"/>
    </source>
</evidence>
<dbReference type="CDD" id="cd16922">
    <property type="entry name" value="HATPase_EvgS-ArcB-TorS-like"/>
    <property type="match status" value="1"/>
</dbReference>
<evidence type="ECO:0000256" key="9">
    <source>
        <dbReference type="ARBA" id="ARBA00023012"/>
    </source>
</evidence>
<dbReference type="PROSITE" id="PS50113">
    <property type="entry name" value="PAC"/>
    <property type="match status" value="1"/>
</dbReference>
<dbReference type="SUPFAM" id="SSF55874">
    <property type="entry name" value="ATPase domain of HSP90 chaperone/DNA topoisomerase II/histidine kinase"/>
    <property type="match status" value="1"/>
</dbReference>